<dbReference type="PROSITE" id="PS51257">
    <property type="entry name" value="PROKAR_LIPOPROTEIN"/>
    <property type="match status" value="1"/>
</dbReference>
<reference evidence="3 4" key="1">
    <citation type="submission" date="2013-07" db="EMBL/GenBank/DDBJ databases">
        <title>Comparative Genomic and Metabolomic Analysis of Twelve Strains of Pseudoalteromonas luteoviolacea.</title>
        <authorList>
            <person name="Vynne N.G."/>
            <person name="Mansson M."/>
            <person name="Gram L."/>
        </authorList>
    </citation>
    <scope>NUCLEOTIDE SEQUENCE [LARGE SCALE GENOMIC DNA]</scope>
    <source>
        <strain evidence="3 4">H33</strain>
    </source>
</reference>
<keyword evidence="2" id="KW-0732">Signal</keyword>
<feature type="compositionally biased region" description="Basic and acidic residues" evidence="1">
    <location>
        <begin position="55"/>
        <end position="67"/>
    </location>
</feature>
<evidence type="ECO:0000256" key="1">
    <source>
        <dbReference type="SAM" id="MobiDB-lite"/>
    </source>
</evidence>
<organism evidence="3 4">
    <name type="scientific">Pseudoalteromonas luteoviolacea H33</name>
    <dbReference type="NCBI Taxonomy" id="1365251"/>
    <lineage>
        <taxon>Bacteria</taxon>
        <taxon>Pseudomonadati</taxon>
        <taxon>Pseudomonadota</taxon>
        <taxon>Gammaproteobacteria</taxon>
        <taxon>Alteromonadales</taxon>
        <taxon>Pseudoalteromonadaceae</taxon>
        <taxon>Pseudoalteromonas</taxon>
    </lineage>
</organism>
<dbReference type="AlphaFoldDB" id="A0A167G6W3"/>
<dbReference type="OrthoDB" id="6307699at2"/>
<proteinExistence type="predicted"/>
<dbReference type="PATRIC" id="fig|1365251.3.peg.556"/>
<protein>
    <recommendedName>
        <fullName evidence="5">Lipoprotein</fullName>
    </recommendedName>
</protein>
<feature type="region of interest" description="Disordered" evidence="1">
    <location>
        <begin position="46"/>
        <end position="79"/>
    </location>
</feature>
<name>A0A167G6W3_9GAMM</name>
<evidence type="ECO:0000313" key="3">
    <source>
        <dbReference type="EMBL" id="KZN54179.1"/>
    </source>
</evidence>
<evidence type="ECO:0000256" key="2">
    <source>
        <dbReference type="SAM" id="SignalP"/>
    </source>
</evidence>
<dbReference type="EMBL" id="AUXZ01000035">
    <property type="protein sequence ID" value="KZN54179.1"/>
    <property type="molecule type" value="Genomic_DNA"/>
</dbReference>
<dbReference type="Proteomes" id="UP000076503">
    <property type="component" value="Unassembled WGS sequence"/>
</dbReference>
<dbReference type="RefSeq" id="WP_063360269.1">
    <property type="nucleotide sequence ID" value="NZ_AUXZ01000035.1"/>
</dbReference>
<feature type="chain" id="PRO_5007886715" description="Lipoprotein" evidence="2">
    <location>
        <begin position="22"/>
        <end position="79"/>
    </location>
</feature>
<sequence length="79" mass="8914">MKMFSLGLASVVLMLSGCNSTSDSTETAKSSNYRCEQVRALGSNIPKKRCTTRQQRQEEKRRSDALMRDAQIVRSINDE</sequence>
<accession>A0A167G6W3</accession>
<comment type="caution">
    <text evidence="3">The sequence shown here is derived from an EMBL/GenBank/DDBJ whole genome shotgun (WGS) entry which is preliminary data.</text>
</comment>
<gene>
    <name evidence="3" type="ORF">N476_08265</name>
</gene>
<evidence type="ECO:0008006" key="5">
    <source>
        <dbReference type="Google" id="ProtNLM"/>
    </source>
</evidence>
<feature type="signal peptide" evidence="2">
    <location>
        <begin position="1"/>
        <end position="21"/>
    </location>
</feature>
<evidence type="ECO:0000313" key="4">
    <source>
        <dbReference type="Proteomes" id="UP000076503"/>
    </source>
</evidence>